<evidence type="ECO:0000256" key="3">
    <source>
        <dbReference type="ARBA" id="ARBA00022692"/>
    </source>
</evidence>
<feature type="transmembrane region" description="Helical" evidence="6">
    <location>
        <begin position="94"/>
        <end position="111"/>
    </location>
</feature>
<evidence type="ECO:0000259" key="7">
    <source>
        <dbReference type="Pfam" id="PF00324"/>
    </source>
</evidence>
<organism evidence="8 9">
    <name type="scientific">Zygosaccharomyces rouxii</name>
    <dbReference type="NCBI Taxonomy" id="4956"/>
    <lineage>
        <taxon>Eukaryota</taxon>
        <taxon>Fungi</taxon>
        <taxon>Dikarya</taxon>
        <taxon>Ascomycota</taxon>
        <taxon>Saccharomycotina</taxon>
        <taxon>Saccharomycetes</taxon>
        <taxon>Saccharomycetales</taxon>
        <taxon>Saccharomycetaceae</taxon>
        <taxon>Zygosaccharomyces</taxon>
    </lineage>
</organism>
<keyword evidence="5 6" id="KW-0472">Membrane</keyword>
<evidence type="ECO:0000256" key="4">
    <source>
        <dbReference type="ARBA" id="ARBA00022989"/>
    </source>
</evidence>
<dbReference type="GO" id="GO:0016020">
    <property type="term" value="C:membrane"/>
    <property type="evidence" value="ECO:0007669"/>
    <property type="project" value="UniProtKB-SubCell"/>
</dbReference>
<dbReference type="FunFam" id="1.20.1740.10:FF:000001">
    <property type="entry name" value="Amino acid permease"/>
    <property type="match status" value="1"/>
</dbReference>
<feature type="transmembrane region" description="Helical" evidence="6">
    <location>
        <begin position="508"/>
        <end position="528"/>
    </location>
</feature>
<sequence length="574" mass="63651">MSFEMQNVAGYSSSTTPIAQSSSDMKFKENFVIESLKEDDVEQGSIDVLSYEKPSHRMQRGLKSRHMQLIALGSAIGTGLFIGTGGALSTCGPAPLLISYIIMSFFVWTIMNQLTEMVVLTPIPGESSMYALARAYLNRPLSFMCGWNLFYAQAMIAPSEITASTLLIQYWTDANSAIFVSIFIVITILVTALPVKVFGESEFWVSMIKLTTITGLIILGIVIFFGGGPNQHHVLGFHYWKHPGAFKPHISTGSTGNFCSVWTAIVKSGFAFVLAPETLTSCSAEADRPRRNMPRAANRFVWRLMLFYIGGALVVGVTVGYDNQRLLSAIASGKSNAAASPFVIGIKDVGINVLPHIINAAILTGAYSAGTAEMYGASRMLHSMAVKGTAPKIFARVNRYGVPYYSIIVPACFCFLAYLNCSNSTSQVFTWLSNISTISGFISWIFVSLTYVRFRKVIDYLNLNDRIKFRKPFQKVCAYISGAFFFILSLTNGYAVFTKGNWSVSDFFANYITIGFVVVLFIIGTAYYKEWRFKDMEEISEELIPKIDMADEEERNEIIIEPTTWYGKLGNILI</sequence>
<gene>
    <name evidence="8" type="ORF">ZYGR_0AS06950</name>
</gene>
<feature type="transmembrane region" description="Helical" evidence="6">
    <location>
        <begin position="149"/>
        <end position="171"/>
    </location>
</feature>
<feature type="transmembrane region" description="Helical" evidence="6">
    <location>
        <begin position="300"/>
        <end position="321"/>
    </location>
</feature>
<feature type="transmembrane region" description="Helical" evidence="6">
    <location>
        <begin position="207"/>
        <end position="227"/>
    </location>
</feature>
<dbReference type="AlphaFoldDB" id="A0A1Q3AI28"/>
<dbReference type="InterPro" id="IPR050524">
    <property type="entry name" value="APC_YAT"/>
</dbReference>
<dbReference type="PIRSF" id="PIRSF006060">
    <property type="entry name" value="AA_transporter"/>
    <property type="match status" value="1"/>
</dbReference>
<dbReference type="Pfam" id="PF00324">
    <property type="entry name" value="AA_permease"/>
    <property type="match status" value="1"/>
</dbReference>
<evidence type="ECO:0000256" key="2">
    <source>
        <dbReference type="ARBA" id="ARBA00022448"/>
    </source>
</evidence>
<evidence type="ECO:0000313" key="9">
    <source>
        <dbReference type="Proteomes" id="UP000187013"/>
    </source>
</evidence>
<keyword evidence="3 6" id="KW-0812">Transmembrane</keyword>
<dbReference type="PANTHER" id="PTHR43341:SF36">
    <property type="entry name" value="PROLINE-SPECIFIC PERMEASE"/>
    <property type="match status" value="1"/>
</dbReference>
<feature type="transmembrane region" description="Helical" evidence="6">
    <location>
        <begin position="402"/>
        <end position="419"/>
    </location>
</feature>
<accession>A0A1Q3AI28</accession>
<dbReference type="EMBL" id="BDGX01000045">
    <property type="protein sequence ID" value="GAV55371.1"/>
    <property type="molecule type" value="Genomic_DNA"/>
</dbReference>
<feature type="domain" description="Amino acid permease/ SLC12A" evidence="7">
    <location>
        <begin position="66"/>
        <end position="532"/>
    </location>
</feature>
<evidence type="ECO:0000256" key="1">
    <source>
        <dbReference type="ARBA" id="ARBA00004141"/>
    </source>
</evidence>
<comment type="subcellular location">
    <subcellularLocation>
        <location evidence="1">Membrane</location>
        <topology evidence="1">Multi-pass membrane protein</topology>
    </subcellularLocation>
</comment>
<proteinExistence type="predicted"/>
<feature type="transmembrane region" description="Helical" evidence="6">
    <location>
        <begin position="431"/>
        <end position="452"/>
    </location>
</feature>
<dbReference type="InterPro" id="IPR004841">
    <property type="entry name" value="AA-permease/SLC12A_dom"/>
</dbReference>
<dbReference type="Gene3D" id="1.20.1740.10">
    <property type="entry name" value="Amino acid/polyamine transporter I"/>
    <property type="match status" value="1"/>
</dbReference>
<protein>
    <recommendedName>
        <fullName evidence="7">Amino acid permease/ SLC12A domain-containing protein</fullName>
    </recommendedName>
</protein>
<feature type="transmembrane region" description="Helical" evidence="6">
    <location>
        <begin position="476"/>
        <end position="496"/>
    </location>
</feature>
<feature type="transmembrane region" description="Helical" evidence="6">
    <location>
        <begin position="177"/>
        <end position="195"/>
    </location>
</feature>
<dbReference type="Proteomes" id="UP000187013">
    <property type="component" value="Unassembled WGS sequence"/>
</dbReference>
<keyword evidence="2" id="KW-0813">Transport</keyword>
<evidence type="ECO:0000256" key="6">
    <source>
        <dbReference type="SAM" id="Phobius"/>
    </source>
</evidence>
<evidence type="ECO:0000256" key="5">
    <source>
        <dbReference type="ARBA" id="ARBA00023136"/>
    </source>
</evidence>
<comment type="caution">
    <text evidence="8">The sequence shown here is derived from an EMBL/GenBank/DDBJ whole genome shotgun (WGS) entry which is preliminary data.</text>
</comment>
<dbReference type="OrthoDB" id="3900342at2759"/>
<dbReference type="PANTHER" id="PTHR43341">
    <property type="entry name" value="AMINO ACID PERMEASE"/>
    <property type="match status" value="1"/>
</dbReference>
<keyword evidence="4 6" id="KW-1133">Transmembrane helix</keyword>
<evidence type="ECO:0000313" key="8">
    <source>
        <dbReference type="EMBL" id="GAV55371.1"/>
    </source>
</evidence>
<reference evidence="8 9" key="1">
    <citation type="submission" date="2016-08" db="EMBL/GenBank/DDBJ databases">
        <title>Draft genome sequence of allopolyploid Zygosaccharomyces rouxii.</title>
        <authorList>
            <person name="Watanabe J."/>
            <person name="Uehara K."/>
            <person name="Mogi Y."/>
            <person name="Tsukioka Y."/>
        </authorList>
    </citation>
    <scope>NUCLEOTIDE SEQUENCE [LARGE SCALE GENOMIC DNA]</scope>
    <source>
        <strain evidence="8 9">NBRC 110957</strain>
    </source>
</reference>
<feature type="transmembrane region" description="Helical" evidence="6">
    <location>
        <begin position="67"/>
        <end position="88"/>
    </location>
</feature>
<name>A0A1Q3AI28_ZYGRO</name>
<dbReference type="GO" id="GO:0015171">
    <property type="term" value="F:amino acid transmembrane transporter activity"/>
    <property type="evidence" value="ECO:0007669"/>
    <property type="project" value="TreeGrafter"/>
</dbReference>